<feature type="non-terminal residue" evidence="2">
    <location>
        <position position="325"/>
    </location>
</feature>
<accession>A0ABQ6N4L9</accession>
<dbReference type="EMBL" id="BRYB01000949">
    <property type="protein sequence ID" value="GMI40692.1"/>
    <property type="molecule type" value="Genomic_DNA"/>
</dbReference>
<organism evidence="2 3">
    <name type="scientific">Tetraparma gracilis</name>
    <dbReference type="NCBI Taxonomy" id="2962635"/>
    <lineage>
        <taxon>Eukaryota</taxon>
        <taxon>Sar</taxon>
        <taxon>Stramenopiles</taxon>
        <taxon>Ochrophyta</taxon>
        <taxon>Bolidophyceae</taxon>
        <taxon>Parmales</taxon>
        <taxon>Triparmaceae</taxon>
        <taxon>Tetraparma</taxon>
    </lineage>
</organism>
<name>A0ABQ6N4L9_9STRA</name>
<reference evidence="2 3" key="1">
    <citation type="journal article" date="2023" name="Commun. Biol.">
        <title>Genome analysis of Parmales, the sister group of diatoms, reveals the evolutionary specialization of diatoms from phago-mixotrophs to photoautotrophs.</title>
        <authorList>
            <person name="Ban H."/>
            <person name="Sato S."/>
            <person name="Yoshikawa S."/>
            <person name="Yamada K."/>
            <person name="Nakamura Y."/>
            <person name="Ichinomiya M."/>
            <person name="Sato N."/>
            <person name="Blanc-Mathieu R."/>
            <person name="Endo H."/>
            <person name="Kuwata A."/>
            <person name="Ogata H."/>
        </authorList>
    </citation>
    <scope>NUCLEOTIDE SEQUENCE [LARGE SCALE GENOMIC DNA]</scope>
</reference>
<feature type="region of interest" description="Disordered" evidence="1">
    <location>
        <begin position="256"/>
        <end position="325"/>
    </location>
</feature>
<evidence type="ECO:0000313" key="2">
    <source>
        <dbReference type="EMBL" id="GMI40692.1"/>
    </source>
</evidence>
<proteinExistence type="predicted"/>
<dbReference type="Proteomes" id="UP001165060">
    <property type="component" value="Unassembled WGS sequence"/>
</dbReference>
<feature type="compositionally biased region" description="Basic residues" evidence="1">
    <location>
        <begin position="265"/>
        <end position="275"/>
    </location>
</feature>
<comment type="caution">
    <text evidence="2">The sequence shown here is derived from an EMBL/GenBank/DDBJ whole genome shotgun (WGS) entry which is preliminary data.</text>
</comment>
<evidence type="ECO:0000313" key="3">
    <source>
        <dbReference type="Proteomes" id="UP001165060"/>
    </source>
</evidence>
<gene>
    <name evidence="2" type="ORF">TeGR_g3595</name>
</gene>
<keyword evidence="3" id="KW-1185">Reference proteome</keyword>
<evidence type="ECO:0000256" key="1">
    <source>
        <dbReference type="SAM" id="MobiDB-lite"/>
    </source>
</evidence>
<sequence length="325" mass="34368">MDPSSAVGSCLHCGAAASPSPPNVQVSCDSCRSFVCTACHWCHEFAASHEVRVCDRCDAFFCGGCDEMDQCDDCSEVVCGSCSTLMSCKFCGCGLCEDCATACGRCGIVLCARDAKFAVECDTCRMAYCLVCLASGSKDPCVRCGHRPSKRVEQLVHLRLKSIYKAFKSAGPTQQRAGDARAAAAALASAAGMQQQEFGGERGAEYDVGSVLAAAEKAAIADDGLGAGGLLNPGMLQRGRTEEEAKAAEMSLLDMLDKEDDAKNKAAKKKKKKSKKKEESQGTKRAQQALEEEAAALPVPSKPPTLALQEKLHTRLLQPQPSPPP</sequence>
<protein>
    <submittedName>
        <fullName evidence="2">Uncharacterized protein</fullName>
    </submittedName>
</protein>